<reference evidence="11" key="1">
    <citation type="submission" date="2020-05" db="UniProtKB">
        <authorList>
            <consortium name="EnsemblMetazoa"/>
        </authorList>
    </citation>
    <scope>IDENTIFICATION</scope>
    <source>
        <strain evidence="11">USDA</strain>
    </source>
</reference>
<dbReference type="InterPro" id="IPR036186">
    <property type="entry name" value="Serpin_sf"/>
</dbReference>
<keyword evidence="5 9" id="KW-0732">Signal</keyword>
<dbReference type="VEuPathDB" id="VectorBase:SCAU004853"/>
<evidence type="ECO:0000313" key="11">
    <source>
        <dbReference type="EnsemblMetazoa" id="SCAU004853-PA"/>
    </source>
</evidence>
<keyword evidence="6" id="KW-0722">Serine protease inhibitor</keyword>
<dbReference type="PANTHER" id="PTHR11461:SF211">
    <property type="entry name" value="GH10112P-RELATED"/>
    <property type="match status" value="1"/>
</dbReference>
<protein>
    <recommendedName>
        <fullName evidence="10">Serpin domain-containing protein</fullName>
    </recommendedName>
</protein>
<feature type="domain" description="Serpin" evidence="10">
    <location>
        <begin position="37"/>
        <end position="396"/>
    </location>
</feature>
<evidence type="ECO:0000256" key="9">
    <source>
        <dbReference type="SAM" id="SignalP"/>
    </source>
</evidence>
<dbReference type="Pfam" id="PF00079">
    <property type="entry name" value="Serpin"/>
    <property type="match status" value="1"/>
</dbReference>
<dbReference type="CDD" id="cd19601">
    <property type="entry name" value="serpin42Da-like"/>
    <property type="match status" value="1"/>
</dbReference>
<evidence type="ECO:0000256" key="8">
    <source>
        <dbReference type="RuleBase" id="RU000411"/>
    </source>
</evidence>
<keyword evidence="4" id="KW-0646">Protease inhibitor</keyword>
<evidence type="ECO:0000256" key="4">
    <source>
        <dbReference type="ARBA" id="ARBA00022690"/>
    </source>
</evidence>
<dbReference type="GO" id="GO:0004867">
    <property type="term" value="F:serine-type endopeptidase inhibitor activity"/>
    <property type="evidence" value="ECO:0007669"/>
    <property type="project" value="UniProtKB-KW"/>
</dbReference>
<organism evidence="11 12">
    <name type="scientific">Stomoxys calcitrans</name>
    <name type="common">Stable fly</name>
    <name type="synonym">Conops calcitrans</name>
    <dbReference type="NCBI Taxonomy" id="35570"/>
    <lineage>
        <taxon>Eukaryota</taxon>
        <taxon>Metazoa</taxon>
        <taxon>Ecdysozoa</taxon>
        <taxon>Arthropoda</taxon>
        <taxon>Hexapoda</taxon>
        <taxon>Insecta</taxon>
        <taxon>Pterygota</taxon>
        <taxon>Neoptera</taxon>
        <taxon>Endopterygota</taxon>
        <taxon>Diptera</taxon>
        <taxon>Brachycera</taxon>
        <taxon>Muscomorpha</taxon>
        <taxon>Muscoidea</taxon>
        <taxon>Muscidae</taxon>
        <taxon>Stomoxys</taxon>
    </lineage>
</organism>
<dbReference type="InterPro" id="IPR042185">
    <property type="entry name" value="Serpin_sf_2"/>
</dbReference>
<dbReference type="InterPro" id="IPR000215">
    <property type="entry name" value="Serpin_fam"/>
</dbReference>
<dbReference type="Gene3D" id="2.30.39.10">
    <property type="entry name" value="Alpha-1-antitrypsin, domain 1"/>
    <property type="match status" value="1"/>
</dbReference>
<dbReference type="Proteomes" id="UP000095300">
    <property type="component" value="Unassembled WGS sequence"/>
</dbReference>
<name>A0A1I8P4V0_STOCA</name>
<sequence>MFSILIILLITVTTSMQDSNTNISDENFARSSENFGFKLFFEVGKANARKNIIFSPFSIQTCLAMARVGAAGETAAEMDRAMGFPQMKEEALADKYYDILSKYANSKILKIANKIYVMKGYSLKPNYNELLANRFLSAAENINFSQNIQAAKDINSWVESKTNRLITDIISPNLLSGDTRMVLLNAIHFKGNWVIPFPETGTRDKDFHLDDRNNVKVKMMRVNGKFRYGEFEDLDATALEMRYEDSDLSMLVLLPKSRNGLAQMEEKLKSISLNELVKRMYTTEVIVDFPKFRSEFSVTLNDALQKLGMRRMFSGDANFSRMLQSSENLSISTVVHKAFIEVNEIGTEAAASTVISIGAISGTVSGPKIFNVDHPFYFFVRNSKGIYLFQGSQIYFV</sequence>
<comment type="subcellular location">
    <subcellularLocation>
        <location evidence="1">Secreted</location>
    </subcellularLocation>
</comment>
<keyword evidence="12" id="KW-1185">Reference proteome</keyword>
<proteinExistence type="inferred from homology"/>
<dbReference type="EnsemblMetazoa" id="SCAU004853-RA">
    <property type="protein sequence ID" value="SCAU004853-PA"/>
    <property type="gene ID" value="SCAU004853"/>
</dbReference>
<evidence type="ECO:0000256" key="7">
    <source>
        <dbReference type="ARBA" id="ARBA00023180"/>
    </source>
</evidence>
<dbReference type="PROSITE" id="PS00284">
    <property type="entry name" value="SERPIN"/>
    <property type="match status" value="1"/>
</dbReference>
<gene>
    <name evidence="11" type="primary">106085155</name>
</gene>
<feature type="signal peptide" evidence="9">
    <location>
        <begin position="1"/>
        <end position="17"/>
    </location>
</feature>
<accession>A0A1I8P4V0</accession>
<dbReference type="InterPro" id="IPR042178">
    <property type="entry name" value="Serpin_sf_1"/>
</dbReference>
<dbReference type="GO" id="GO:0005615">
    <property type="term" value="C:extracellular space"/>
    <property type="evidence" value="ECO:0007669"/>
    <property type="project" value="InterPro"/>
</dbReference>
<dbReference type="PANTHER" id="PTHR11461">
    <property type="entry name" value="SERINE PROTEASE INHIBITOR, SERPIN"/>
    <property type="match status" value="1"/>
</dbReference>
<keyword evidence="3" id="KW-0964">Secreted</keyword>
<evidence type="ECO:0000256" key="6">
    <source>
        <dbReference type="ARBA" id="ARBA00022900"/>
    </source>
</evidence>
<keyword evidence="7" id="KW-0325">Glycoprotein</keyword>
<dbReference type="SMART" id="SM00093">
    <property type="entry name" value="SERPIN"/>
    <property type="match status" value="1"/>
</dbReference>
<dbReference type="InterPro" id="IPR023795">
    <property type="entry name" value="Serpin_CS"/>
</dbReference>
<evidence type="ECO:0000256" key="3">
    <source>
        <dbReference type="ARBA" id="ARBA00022525"/>
    </source>
</evidence>
<dbReference type="InterPro" id="IPR023796">
    <property type="entry name" value="Serpin_dom"/>
</dbReference>
<dbReference type="OrthoDB" id="671595at2759"/>
<dbReference type="AlphaFoldDB" id="A0A1I8P4V0"/>
<dbReference type="Gene3D" id="3.30.497.10">
    <property type="entry name" value="Antithrombin, subunit I, domain 2"/>
    <property type="match status" value="1"/>
</dbReference>
<dbReference type="SUPFAM" id="SSF56574">
    <property type="entry name" value="Serpins"/>
    <property type="match status" value="1"/>
</dbReference>
<evidence type="ECO:0000256" key="5">
    <source>
        <dbReference type="ARBA" id="ARBA00022729"/>
    </source>
</evidence>
<evidence type="ECO:0000256" key="2">
    <source>
        <dbReference type="ARBA" id="ARBA00009500"/>
    </source>
</evidence>
<feature type="chain" id="PRO_5009326022" description="Serpin domain-containing protein" evidence="9">
    <location>
        <begin position="18"/>
        <end position="397"/>
    </location>
</feature>
<comment type="similarity">
    <text evidence="2 8">Belongs to the serpin family.</text>
</comment>
<evidence type="ECO:0000256" key="1">
    <source>
        <dbReference type="ARBA" id="ARBA00004613"/>
    </source>
</evidence>
<dbReference type="FunFam" id="2.30.39.10:FF:000030">
    <property type="entry name" value="Serpin 2"/>
    <property type="match status" value="1"/>
</dbReference>
<evidence type="ECO:0000259" key="10">
    <source>
        <dbReference type="SMART" id="SM00093"/>
    </source>
</evidence>
<evidence type="ECO:0000313" key="12">
    <source>
        <dbReference type="Proteomes" id="UP000095300"/>
    </source>
</evidence>